<dbReference type="EMBL" id="JBIRUQ010000006">
    <property type="protein sequence ID" value="MFI1463658.1"/>
    <property type="molecule type" value="Genomic_DNA"/>
</dbReference>
<dbReference type="Proteomes" id="UP001611263">
    <property type="component" value="Unassembled WGS sequence"/>
</dbReference>
<proteinExistence type="predicted"/>
<comment type="caution">
    <text evidence="1">The sequence shown here is derived from an EMBL/GenBank/DDBJ whole genome shotgun (WGS) entry which is preliminary data.</text>
</comment>
<organism evidence="1 2">
    <name type="scientific">Nocardia carnea</name>
    <dbReference type="NCBI Taxonomy" id="37328"/>
    <lineage>
        <taxon>Bacteria</taxon>
        <taxon>Bacillati</taxon>
        <taxon>Actinomycetota</taxon>
        <taxon>Actinomycetes</taxon>
        <taxon>Mycobacteriales</taxon>
        <taxon>Nocardiaceae</taxon>
        <taxon>Nocardia</taxon>
    </lineage>
</organism>
<dbReference type="GeneID" id="93507524"/>
<evidence type="ECO:0000313" key="2">
    <source>
        <dbReference type="Proteomes" id="UP001611263"/>
    </source>
</evidence>
<dbReference type="RefSeq" id="WP_231508726.1">
    <property type="nucleotide sequence ID" value="NZ_JBIRUQ010000006.1"/>
</dbReference>
<protein>
    <submittedName>
        <fullName evidence="1">Type II toxin-antitoxin system RelE/ParE family toxin</fullName>
    </submittedName>
</protein>
<reference evidence="1 2" key="1">
    <citation type="submission" date="2024-10" db="EMBL/GenBank/DDBJ databases">
        <title>The Natural Products Discovery Center: Release of the First 8490 Sequenced Strains for Exploring Actinobacteria Biosynthetic Diversity.</title>
        <authorList>
            <person name="Kalkreuter E."/>
            <person name="Kautsar S.A."/>
            <person name="Yang D."/>
            <person name="Bader C.D."/>
            <person name="Teijaro C.N."/>
            <person name="Fluegel L."/>
            <person name="Davis C.M."/>
            <person name="Simpson J.R."/>
            <person name="Lauterbach L."/>
            <person name="Steele A.D."/>
            <person name="Gui C."/>
            <person name="Meng S."/>
            <person name="Li G."/>
            <person name="Viehrig K."/>
            <person name="Ye F."/>
            <person name="Su P."/>
            <person name="Kiefer A.F."/>
            <person name="Nichols A."/>
            <person name="Cepeda A.J."/>
            <person name="Yan W."/>
            <person name="Fan B."/>
            <person name="Jiang Y."/>
            <person name="Adhikari A."/>
            <person name="Zheng C.-J."/>
            <person name="Schuster L."/>
            <person name="Cowan T.M."/>
            <person name="Smanski M.J."/>
            <person name="Chevrette M.G."/>
            <person name="De Carvalho L.P.S."/>
            <person name="Shen B."/>
        </authorList>
    </citation>
    <scope>NUCLEOTIDE SEQUENCE [LARGE SCALE GENOMIC DNA]</scope>
    <source>
        <strain evidence="1 2">NPDC020568</strain>
    </source>
</reference>
<name>A0ABW7TU15_9NOCA</name>
<dbReference type="Pfam" id="PF05973">
    <property type="entry name" value="Gp49"/>
    <property type="match status" value="1"/>
</dbReference>
<keyword evidence="2" id="KW-1185">Reference proteome</keyword>
<dbReference type="InterPro" id="IPR009241">
    <property type="entry name" value="HigB-like"/>
</dbReference>
<evidence type="ECO:0000313" key="1">
    <source>
        <dbReference type="EMBL" id="MFI1463658.1"/>
    </source>
</evidence>
<accession>A0ABW7TU15</accession>
<sequence length="122" mass="13934">MSFRLEMVDDVREWLHRLRHEDRASALLVGQALTALLDEGPALGRPLVDRIKGSPLLHNLKELRPGSTAASEIRILFVFDPDRNAVLLVAGDKAGRWTNWYREAIPEAELRYAEYLEGRKRS</sequence>
<gene>
    <name evidence="1" type="ORF">ACH4WX_23310</name>
</gene>